<evidence type="ECO:0000313" key="7">
    <source>
        <dbReference type="Proteomes" id="UP000037460"/>
    </source>
</evidence>
<dbReference type="InterPro" id="IPR004977">
    <property type="entry name" value="Ribosomal_eS25"/>
</dbReference>
<keyword evidence="7" id="KW-1185">Reference proteome</keyword>
<evidence type="ECO:0000313" key="6">
    <source>
        <dbReference type="EMBL" id="KOO35795.1"/>
    </source>
</evidence>
<feature type="region of interest" description="Disordered" evidence="5">
    <location>
        <begin position="1"/>
        <end position="28"/>
    </location>
</feature>
<comment type="similarity">
    <text evidence="1 4">Belongs to the eukaryotic ribosomal protein eS25 family.</text>
</comment>
<comment type="caution">
    <text evidence="6">The sequence shown here is derived from an EMBL/GenBank/DDBJ whole genome shotgun (WGS) entry which is preliminary data.</text>
</comment>
<dbReference type="Gene3D" id="3.30.63.20">
    <property type="match status" value="1"/>
</dbReference>
<dbReference type="FunFam" id="3.30.63.20:FF:000001">
    <property type="entry name" value="40S ribosomal protein S25"/>
    <property type="match status" value="1"/>
</dbReference>
<name>A0A0M0KAE0_9EUKA</name>
<evidence type="ECO:0000256" key="1">
    <source>
        <dbReference type="ARBA" id="ARBA00009106"/>
    </source>
</evidence>
<dbReference type="Proteomes" id="UP000037460">
    <property type="component" value="Unassembled WGS sequence"/>
</dbReference>
<dbReference type="OrthoDB" id="10263513at2759"/>
<sequence>MAPKKAEPKMNEKSSSGKGKKKKWSKGKVKEKLANLVLFDKITYEKLFSDVPKQRLITPSIISEKLKVNGSLARKAIRELFAKGLIKDILIHKQQSIYTRATNV</sequence>
<keyword evidence="2 4" id="KW-0689">Ribosomal protein</keyword>
<evidence type="ECO:0000256" key="4">
    <source>
        <dbReference type="RuleBase" id="RU366057"/>
    </source>
</evidence>
<accession>A0A0M0KAE0</accession>
<proteinExistence type="inferred from homology"/>
<dbReference type="AlphaFoldDB" id="A0A0M0KAE0"/>
<keyword evidence="3 4" id="KW-0687">Ribonucleoprotein</keyword>
<dbReference type="Pfam" id="PF03297">
    <property type="entry name" value="Ribosomal_S25"/>
    <property type="match status" value="1"/>
</dbReference>
<protein>
    <recommendedName>
        <fullName evidence="4">40S ribosomal protein S25</fullName>
    </recommendedName>
</protein>
<organism evidence="6 7">
    <name type="scientific">Chrysochromulina tobinii</name>
    <dbReference type="NCBI Taxonomy" id="1460289"/>
    <lineage>
        <taxon>Eukaryota</taxon>
        <taxon>Haptista</taxon>
        <taxon>Haptophyta</taxon>
        <taxon>Prymnesiophyceae</taxon>
        <taxon>Prymnesiales</taxon>
        <taxon>Chrysochromulinaceae</taxon>
        <taxon>Chrysochromulina</taxon>
    </lineage>
</organism>
<reference evidence="7" key="1">
    <citation type="journal article" date="2015" name="PLoS Genet.">
        <title>Genome Sequence and Transcriptome Analyses of Chrysochromulina tobin: Metabolic Tools for Enhanced Algal Fitness in the Prominent Order Prymnesiales (Haptophyceae).</title>
        <authorList>
            <person name="Hovde B.T."/>
            <person name="Deodato C.R."/>
            <person name="Hunsperger H.M."/>
            <person name="Ryken S.A."/>
            <person name="Yost W."/>
            <person name="Jha R.K."/>
            <person name="Patterson J."/>
            <person name="Monnat R.J. Jr."/>
            <person name="Barlow S.B."/>
            <person name="Starkenburg S.R."/>
            <person name="Cattolico R.A."/>
        </authorList>
    </citation>
    <scope>NUCLEOTIDE SEQUENCE</scope>
    <source>
        <strain evidence="7">CCMP291</strain>
    </source>
</reference>
<gene>
    <name evidence="6" type="ORF">Ctob_015496</name>
</gene>
<dbReference type="GO" id="GO:1990904">
    <property type="term" value="C:ribonucleoprotein complex"/>
    <property type="evidence" value="ECO:0007669"/>
    <property type="project" value="UniProtKB-KW"/>
</dbReference>
<evidence type="ECO:0000256" key="3">
    <source>
        <dbReference type="ARBA" id="ARBA00023274"/>
    </source>
</evidence>
<evidence type="ECO:0000256" key="5">
    <source>
        <dbReference type="SAM" id="MobiDB-lite"/>
    </source>
</evidence>
<feature type="compositionally biased region" description="Basic residues" evidence="5">
    <location>
        <begin position="18"/>
        <end position="27"/>
    </location>
</feature>
<feature type="compositionally biased region" description="Basic and acidic residues" evidence="5">
    <location>
        <begin position="1"/>
        <end position="12"/>
    </location>
</feature>
<dbReference type="GO" id="GO:0005840">
    <property type="term" value="C:ribosome"/>
    <property type="evidence" value="ECO:0007669"/>
    <property type="project" value="UniProtKB-KW"/>
</dbReference>
<dbReference type="EMBL" id="JWZX01000748">
    <property type="protein sequence ID" value="KOO35795.1"/>
    <property type="molecule type" value="Genomic_DNA"/>
</dbReference>
<evidence type="ECO:0000256" key="2">
    <source>
        <dbReference type="ARBA" id="ARBA00022980"/>
    </source>
</evidence>
<dbReference type="PANTHER" id="PTHR12850">
    <property type="entry name" value="40S RIBOSOMAL PROTEIN S25"/>
    <property type="match status" value="1"/>
</dbReference>